<dbReference type="InterPro" id="IPR012171">
    <property type="entry name" value="Fatty_acid_desaturase"/>
</dbReference>
<feature type="transmembrane region" description="Helical" evidence="1">
    <location>
        <begin position="88"/>
        <end position="109"/>
    </location>
</feature>
<organism evidence="3 4">
    <name type="scientific">Sinomonas flava</name>
    <dbReference type="NCBI Taxonomy" id="496857"/>
    <lineage>
        <taxon>Bacteria</taxon>
        <taxon>Bacillati</taxon>
        <taxon>Actinomycetota</taxon>
        <taxon>Actinomycetes</taxon>
        <taxon>Micrococcales</taxon>
        <taxon>Micrococcaceae</taxon>
        <taxon>Sinomonas</taxon>
    </lineage>
</organism>
<dbReference type="PANTHER" id="PTHR19353:SF19">
    <property type="entry name" value="DELTA(5) FATTY ACID DESATURASE C-RELATED"/>
    <property type="match status" value="1"/>
</dbReference>
<comment type="caution">
    <text evidence="3">The sequence shown here is derived from an EMBL/GenBank/DDBJ whole genome shotgun (WGS) entry which is preliminary data.</text>
</comment>
<reference evidence="4" key="1">
    <citation type="journal article" date="2019" name="Int. J. Syst. Evol. Microbiol.">
        <title>The Global Catalogue of Microorganisms (GCM) 10K type strain sequencing project: providing services to taxonomists for standard genome sequencing and annotation.</title>
        <authorList>
            <consortium name="The Broad Institute Genomics Platform"/>
            <consortium name="The Broad Institute Genome Sequencing Center for Infectious Disease"/>
            <person name="Wu L."/>
            <person name="Ma J."/>
        </authorList>
    </citation>
    <scope>NUCLEOTIDE SEQUENCE [LARGE SCALE GENOMIC DNA]</scope>
    <source>
        <strain evidence="4">JCM 16034</strain>
    </source>
</reference>
<evidence type="ECO:0000313" key="4">
    <source>
        <dbReference type="Proteomes" id="UP001500432"/>
    </source>
</evidence>
<protein>
    <submittedName>
        <fullName evidence="3">Acyl-CoA desaturase</fullName>
    </submittedName>
</protein>
<name>A0ABP5NJS3_9MICC</name>
<evidence type="ECO:0000313" key="3">
    <source>
        <dbReference type="EMBL" id="GAA2199849.1"/>
    </source>
</evidence>
<dbReference type="PANTHER" id="PTHR19353">
    <property type="entry name" value="FATTY ACID DESATURASE 2"/>
    <property type="match status" value="1"/>
</dbReference>
<accession>A0ABP5NJS3</accession>
<dbReference type="InterPro" id="IPR005804">
    <property type="entry name" value="FA_desaturase_dom"/>
</dbReference>
<feature type="transmembrane region" description="Helical" evidence="1">
    <location>
        <begin position="274"/>
        <end position="294"/>
    </location>
</feature>
<sequence length="407" mass="45558">MRRSLPLVRQPPSPIHIPACQRRRRGASAVERKQSRRSLIATASSTAVHASRRAQPYAGTETFPPLTQAYLQIAHVVRETGLLRRTPWFYAVVGVALLATLAGFLAGSVLLGHSWFQLLIAAGLGILFTQVAFLAHEAAHRQILTTGPANDRLARALGAVAGMSYSWWDSKHTRHHANPNRVGKDPDIEVDTISFVVEDAAEARGLRAWITRRQGWLFFPLLTLEGLNLHFLSFRHLFSRGKVKGRWTELGLITLRFGLVLVPLFWLLPLGMAFAFLGVQLAVFGLYMGATFAPNHKGMAVIARDAKLDFFSKQVRTSRNITGGWWATWLMGGLNYQVEHHLFPSMPRPHLAKARRIVREQCERLAVPYTETSLWRSYGIVVGYLNRVGLAARDPFECPVTAAYRRA</sequence>
<evidence type="ECO:0000259" key="2">
    <source>
        <dbReference type="Pfam" id="PF00487"/>
    </source>
</evidence>
<gene>
    <name evidence="3" type="ORF">GCM10009849_17910</name>
</gene>
<dbReference type="Proteomes" id="UP001500432">
    <property type="component" value="Unassembled WGS sequence"/>
</dbReference>
<feature type="transmembrane region" description="Helical" evidence="1">
    <location>
        <begin position="115"/>
        <end position="135"/>
    </location>
</feature>
<dbReference type="Pfam" id="PF00487">
    <property type="entry name" value="FA_desaturase"/>
    <property type="match status" value="1"/>
</dbReference>
<evidence type="ECO:0000256" key="1">
    <source>
        <dbReference type="SAM" id="Phobius"/>
    </source>
</evidence>
<feature type="domain" description="Fatty acid desaturase" evidence="2">
    <location>
        <begin position="114"/>
        <end position="372"/>
    </location>
</feature>
<keyword evidence="4" id="KW-1185">Reference proteome</keyword>
<keyword evidence="1" id="KW-0472">Membrane</keyword>
<keyword evidence="1" id="KW-0812">Transmembrane</keyword>
<proteinExistence type="predicted"/>
<dbReference type="CDD" id="cd03506">
    <property type="entry name" value="Delta6-FADS-like"/>
    <property type="match status" value="1"/>
</dbReference>
<dbReference type="PIRSF" id="PIRSF015921">
    <property type="entry name" value="FA_sphinglp_des"/>
    <property type="match status" value="1"/>
</dbReference>
<dbReference type="EMBL" id="BAAAQW010000005">
    <property type="protein sequence ID" value="GAA2199849.1"/>
    <property type="molecule type" value="Genomic_DNA"/>
</dbReference>
<keyword evidence="1" id="KW-1133">Transmembrane helix</keyword>